<dbReference type="Gene3D" id="3.90.550.10">
    <property type="entry name" value="Spore Coat Polysaccharide Biosynthesis Protein SpsA, Chain A"/>
    <property type="match status" value="1"/>
</dbReference>
<keyword evidence="1" id="KW-1133">Transmembrane helix</keyword>
<proteinExistence type="predicted"/>
<feature type="transmembrane region" description="Helical" evidence="1">
    <location>
        <begin position="291"/>
        <end position="313"/>
    </location>
</feature>
<dbReference type="GO" id="GO:0016757">
    <property type="term" value="F:glycosyltransferase activity"/>
    <property type="evidence" value="ECO:0007669"/>
    <property type="project" value="UniProtKB-KW"/>
</dbReference>
<dbReference type="EC" id="2.4.-.-" evidence="3"/>
<dbReference type="InterPro" id="IPR029044">
    <property type="entry name" value="Nucleotide-diphossugar_trans"/>
</dbReference>
<keyword evidence="1" id="KW-0812">Transmembrane</keyword>
<evidence type="ECO:0000313" key="4">
    <source>
        <dbReference type="Proteomes" id="UP001596455"/>
    </source>
</evidence>
<evidence type="ECO:0000259" key="2">
    <source>
        <dbReference type="Pfam" id="PF00535"/>
    </source>
</evidence>
<dbReference type="PANTHER" id="PTHR43685:SF2">
    <property type="entry name" value="GLYCOSYLTRANSFERASE 2-LIKE DOMAIN-CONTAINING PROTEIN"/>
    <property type="match status" value="1"/>
</dbReference>
<keyword evidence="1" id="KW-0472">Membrane</keyword>
<evidence type="ECO:0000256" key="1">
    <source>
        <dbReference type="SAM" id="Phobius"/>
    </source>
</evidence>
<feature type="domain" description="Glycosyltransferase 2-like" evidence="2">
    <location>
        <begin position="23"/>
        <end position="190"/>
    </location>
</feature>
<feature type="transmembrane region" description="Helical" evidence="1">
    <location>
        <begin position="262"/>
        <end position="285"/>
    </location>
</feature>
<dbReference type="PANTHER" id="PTHR43685">
    <property type="entry name" value="GLYCOSYLTRANSFERASE"/>
    <property type="match status" value="1"/>
</dbReference>
<dbReference type="Pfam" id="PF00535">
    <property type="entry name" value="Glycos_transf_2"/>
    <property type="match status" value="1"/>
</dbReference>
<reference evidence="4" key="1">
    <citation type="journal article" date="2019" name="Int. J. Syst. Evol. Microbiol.">
        <title>The Global Catalogue of Microorganisms (GCM) 10K type strain sequencing project: providing services to taxonomists for standard genome sequencing and annotation.</title>
        <authorList>
            <consortium name="The Broad Institute Genomics Platform"/>
            <consortium name="The Broad Institute Genome Sequencing Center for Infectious Disease"/>
            <person name="Wu L."/>
            <person name="Ma J."/>
        </authorList>
    </citation>
    <scope>NUCLEOTIDE SEQUENCE [LARGE SCALE GENOMIC DNA]</scope>
    <source>
        <strain evidence="4">JCM 1490</strain>
    </source>
</reference>
<name>A0ABW2QCA6_9MICO</name>
<accession>A0ABW2QCA6</accession>
<dbReference type="Proteomes" id="UP001596455">
    <property type="component" value="Unassembled WGS sequence"/>
</dbReference>
<dbReference type="CDD" id="cd02525">
    <property type="entry name" value="Succinoglycan_BP_ExoA"/>
    <property type="match status" value="1"/>
</dbReference>
<dbReference type="EMBL" id="JBHTCQ010000001">
    <property type="protein sequence ID" value="MFC7405038.1"/>
    <property type="molecule type" value="Genomic_DNA"/>
</dbReference>
<evidence type="ECO:0000313" key="3">
    <source>
        <dbReference type="EMBL" id="MFC7405038.1"/>
    </source>
</evidence>
<dbReference type="InterPro" id="IPR050834">
    <property type="entry name" value="Glycosyltransf_2"/>
</dbReference>
<keyword evidence="4" id="KW-1185">Reference proteome</keyword>
<protein>
    <submittedName>
        <fullName evidence="3">Glycosyltransferase family 2 protein</fullName>
        <ecNumber evidence="3">2.4.-.-</ecNumber>
    </submittedName>
</protein>
<keyword evidence="3" id="KW-0328">Glycosyltransferase</keyword>
<sequence length="356" mass="37810">MPGDTTASPLPAAAEGRALPGVTVIATVRDEEPYLDAAVRSILDQDYPGDLRMVLSVGPSRDRTREIADELAAQDDRLLVVENPTGSRSEGLNAGVRQADPSHEIVVRIDGHTVFEPTYVRRVVEVMLAAGADGAGGIMSPFGDTPVQAAIARAMSHPAGLGAAPFHVGGEPGPAETVYLGAFRRSAIERAGGFDHGIIRGEDWELCLRMRRNGSLLWFDPSLEVTYRPRRRLREVAKQFWRTGMWRREIVRRHPETASARYLAPPAVVVALGAAAAATVVGAILGQGVAVAAGATVLGGYVLGEVAAAAHAASRSPRLGWRSALLLPVVLMVMHMSWGAGFLRGVSGEAATDHRT</sequence>
<organism evidence="3 4">
    <name type="scientific">Georgenia alba</name>
    <dbReference type="NCBI Taxonomy" id="2233858"/>
    <lineage>
        <taxon>Bacteria</taxon>
        <taxon>Bacillati</taxon>
        <taxon>Actinomycetota</taxon>
        <taxon>Actinomycetes</taxon>
        <taxon>Micrococcales</taxon>
        <taxon>Bogoriellaceae</taxon>
        <taxon>Georgenia</taxon>
    </lineage>
</organism>
<comment type="caution">
    <text evidence="3">The sequence shown here is derived from an EMBL/GenBank/DDBJ whole genome shotgun (WGS) entry which is preliminary data.</text>
</comment>
<gene>
    <name evidence="3" type="ORF">ACFQQL_07940</name>
</gene>
<dbReference type="InterPro" id="IPR001173">
    <property type="entry name" value="Glyco_trans_2-like"/>
</dbReference>
<dbReference type="SUPFAM" id="SSF53448">
    <property type="entry name" value="Nucleotide-diphospho-sugar transferases"/>
    <property type="match status" value="1"/>
</dbReference>
<feature type="transmembrane region" description="Helical" evidence="1">
    <location>
        <begin position="325"/>
        <end position="343"/>
    </location>
</feature>
<keyword evidence="3" id="KW-0808">Transferase</keyword>
<dbReference type="RefSeq" id="WP_382392999.1">
    <property type="nucleotide sequence ID" value="NZ_JBHTCQ010000001.1"/>
</dbReference>